<dbReference type="Pfam" id="PF08484">
    <property type="entry name" value="Methyltransf_14"/>
    <property type="match status" value="1"/>
</dbReference>
<dbReference type="Pfam" id="PF13489">
    <property type="entry name" value="Methyltransf_23"/>
    <property type="match status" value="1"/>
</dbReference>
<dbReference type="InterPro" id="IPR013630">
    <property type="entry name" value="Methyltransf_Zn-bd_dom_put"/>
</dbReference>
<organism evidence="3">
    <name type="scientific">marine metagenome</name>
    <dbReference type="NCBI Taxonomy" id="408172"/>
    <lineage>
        <taxon>unclassified sequences</taxon>
        <taxon>metagenomes</taxon>
        <taxon>ecological metagenomes</taxon>
    </lineage>
</organism>
<feature type="domain" description="C-methyltransferase" evidence="2">
    <location>
        <begin position="250"/>
        <end position="408"/>
    </location>
</feature>
<dbReference type="AlphaFoldDB" id="A0A381P2K6"/>
<proteinExistence type="predicted"/>
<dbReference type="InterPro" id="IPR029063">
    <property type="entry name" value="SAM-dependent_MTases_sf"/>
</dbReference>
<gene>
    <name evidence="3" type="ORF">METZ01_LOCUS13618</name>
</gene>
<dbReference type="PANTHER" id="PTHR43861:SF5">
    <property type="entry name" value="BLL5978 PROTEIN"/>
    <property type="match status" value="1"/>
</dbReference>
<dbReference type="EMBL" id="UINC01000764">
    <property type="protein sequence ID" value="SUZ60764.1"/>
    <property type="molecule type" value="Genomic_DNA"/>
</dbReference>
<evidence type="ECO:0000313" key="3">
    <source>
        <dbReference type="EMBL" id="SUZ60764.1"/>
    </source>
</evidence>
<dbReference type="InterPro" id="IPR013691">
    <property type="entry name" value="MeTrfase_14"/>
</dbReference>
<reference evidence="3" key="1">
    <citation type="submission" date="2018-05" db="EMBL/GenBank/DDBJ databases">
        <authorList>
            <person name="Lanie J.A."/>
            <person name="Ng W.-L."/>
            <person name="Kazmierczak K.M."/>
            <person name="Andrzejewski T.M."/>
            <person name="Davidsen T.M."/>
            <person name="Wayne K.J."/>
            <person name="Tettelin H."/>
            <person name="Glass J.I."/>
            <person name="Rusch D."/>
            <person name="Podicherti R."/>
            <person name="Tsui H.-C.T."/>
            <person name="Winkler M.E."/>
        </authorList>
    </citation>
    <scope>NUCLEOTIDE SEQUENCE</scope>
</reference>
<dbReference type="Gene3D" id="3.40.50.720">
    <property type="entry name" value="NAD(P)-binding Rossmann-like Domain"/>
    <property type="match status" value="1"/>
</dbReference>
<sequence>VTGHTKRQTCRVCGGTQLTRFLSLGPTPLANAFLRSTDEFLAEQFYPLDVYRCEGCSLVQLLDLIDPGTLFSHYIYVTGTSETVAEHNRTYSKTIVELLKLQPGNLVVEVASNDGSLLKCFEPYGMRTLGIEPAENISELARSQGVETLTRFFNEATGREVQETYGAAHVVIANNVLAHVDDTPDFLEGCKHVLKPDGLIVIEVPYLRDLLDRLEYDTIYHEHLCYFSVTTMMRLCDCVGLSIRRVEHVPLHGGSLRVYLGRQEVQGNHADAVLDYAAAETEAGFENMDRYERFAADVALNRQAIRRLLEKLKSDGKVVAGYGAPAKGNTLLNYCGIDTQLVSFTVDQNPMKIGHYTPGTHLPVLPVEALREREADFAFVLAWNFEEEIRRQQRDYAEAGGRFIIPIPEPRVV</sequence>
<dbReference type="PANTHER" id="PTHR43861">
    <property type="entry name" value="TRANS-ACONITATE 2-METHYLTRANSFERASE-RELATED"/>
    <property type="match status" value="1"/>
</dbReference>
<dbReference type="Pfam" id="PF08421">
    <property type="entry name" value="Methyltransf_13"/>
    <property type="match status" value="1"/>
</dbReference>
<dbReference type="Gene3D" id="3.40.50.150">
    <property type="entry name" value="Vaccinia Virus protein VP39"/>
    <property type="match status" value="1"/>
</dbReference>
<protein>
    <recommendedName>
        <fullName evidence="4">Methyltransferase putative zinc binding domain-containing protein</fullName>
    </recommendedName>
</protein>
<dbReference type="Gene3D" id="6.10.250.3100">
    <property type="match status" value="1"/>
</dbReference>
<feature type="domain" description="Methyltransferase putative zinc binding" evidence="1">
    <location>
        <begin position="10"/>
        <end position="71"/>
    </location>
</feature>
<evidence type="ECO:0008006" key="4">
    <source>
        <dbReference type="Google" id="ProtNLM"/>
    </source>
</evidence>
<evidence type="ECO:0000259" key="2">
    <source>
        <dbReference type="Pfam" id="PF08484"/>
    </source>
</evidence>
<dbReference type="Gene3D" id="6.20.50.110">
    <property type="entry name" value="Methyltransferase, zinc-binding domain"/>
    <property type="match status" value="1"/>
</dbReference>
<dbReference type="InterPro" id="IPR038576">
    <property type="entry name" value="Methyltransf_Zn-bd_dom_put_sf"/>
</dbReference>
<dbReference type="SUPFAM" id="SSF53335">
    <property type="entry name" value="S-adenosyl-L-methionine-dependent methyltransferases"/>
    <property type="match status" value="1"/>
</dbReference>
<feature type="non-terminal residue" evidence="3">
    <location>
        <position position="1"/>
    </location>
</feature>
<name>A0A381P2K6_9ZZZZ</name>
<accession>A0A381P2K6</accession>
<evidence type="ECO:0000259" key="1">
    <source>
        <dbReference type="Pfam" id="PF08421"/>
    </source>
</evidence>